<evidence type="ECO:0000256" key="2">
    <source>
        <dbReference type="SAM" id="Phobius"/>
    </source>
</evidence>
<name>A0A066WBW1_TILAU</name>
<evidence type="ECO:0000256" key="1">
    <source>
        <dbReference type="SAM" id="MobiDB-lite"/>
    </source>
</evidence>
<evidence type="ECO:0000313" key="4">
    <source>
        <dbReference type="Proteomes" id="UP000027361"/>
    </source>
</evidence>
<dbReference type="Pfam" id="PF10164">
    <property type="entry name" value="BRI3"/>
    <property type="match status" value="1"/>
</dbReference>
<evidence type="ECO:0000313" key="3">
    <source>
        <dbReference type="EMBL" id="KDN51417.1"/>
    </source>
</evidence>
<comment type="caution">
    <text evidence="3">The sequence shown here is derived from an EMBL/GenBank/DDBJ whole genome shotgun (WGS) entry which is preliminary data.</text>
</comment>
<dbReference type="OrthoDB" id="2564984at2759"/>
<proteinExistence type="predicted"/>
<keyword evidence="2" id="KW-1133">Transmembrane helix</keyword>
<organism evidence="3 4">
    <name type="scientific">Tilletiaria anomala (strain ATCC 24038 / CBS 436.72 / UBC 951)</name>
    <dbReference type="NCBI Taxonomy" id="1037660"/>
    <lineage>
        <taxon>Eukaryota</taxon>
        <taxon>Fungi</taxon>
        <taxon>Dikarya</taxon>
        <taxon>Basidiomycota</taxon>
        <taxon>Ustilaginomycotina</taxon>
        <taxon>Exobasidiomycetes</taxon>
        <taxon>Georgefischeriales</taxon>
        <taxon>Tilletiariaceae</taxon>
        <taxon>Tilletiaria</taxon>
    </lineage>
</organism>
<keyword evidence="4" id="KW-1185">Reference proteome</keyword>
<dbReference type="InterPro" id="IPR019317">
    <property type="entry name" value="BRI3"/>
</dbReference>
<keyword evidence="2" id="KW-0812">Transmembrane</keyword>
<dbReference type="AlphaFoldDB" id="A0A066WBW1"/>
<sequence length="113" mass="12154">MSMPAPANPQNTSEQDKVLGHPPQQSLGGSNPYPPQYVQQGVQPMPQMDHSAMQQGMQYQAAMLAGCAQGNHSWETKYGVIGIIVAIVCCPCGLLALLCDQHKKCTRCGQLSQ</sequence>
<gene>
    <name evidence="3" type="ORF">K437DRAFT_261756</name>
</gene>
<protein>
    <submittedName>
        <fullName evidence="3">Uncharacterized protein</fullName>
    </submittedName>
</protein>
<dbReference type="InParanoid" id="A0A066WBW1"/>
<dbReference type="RefSeq" id="XP_013244754.1">
    <property type="nucleotide sequence ID" value="XM_013389300.1"/>
</dbReference>
<feature type="transmembrane region" description="Helical" evidence="2">
    <location>
        <begin position="78"/>
        <end position="98"/>
    </location>
</feature>
<dbReference type="HOGENOM" id="CLU_2135268_0_0_1"/>
<feature type="region of interest" description="Disordered" evidence="1">
    <location>
        <begin position="1"/>
        <end position="41"/>
    </location>
</feature>
<dbReference type="GeneID" id="25265600"/>
<accession>A0A066WBW1</accession>
<dbReference type="Proteomes" id="UP000027361">
    <property type="component" value="Unassembled WGS sequence"/>
</dbReference>
<dbReference type="EMBL" id="JMSN01000016">
    <property type="protein sequence ID" value="KDN51417.1"/>
    <property type="molecule type" value="Genomic_DNA"/>
</dbReference>
<reference evidence="3 4" key="1">
    <citation type="submission" date="2014-05" db="EMBL/GenBank/DDBJ databases">
        <title>Draft genome sequence of a rare smut relative, Tilletiaria anomala UBC 951.</title>
        <authorList>
            <consortium name="DOE Joint Genome Institute"/>
            <person name="Toome M."/>
            <person name="Kuo A."/>
            <person name="Henrissat B."/>
            <person name="Lipzen A."/>
            <person name="Tritt A."/>
            <person name="Yoshinaga Y."/>
            <person name="Zane M."/>
            <person name="Barry K."/>
            <person name="Grigoriev I.V."/>
            <person name="Spatafora J.W."/>
            <person name="Aimea M.C."/>
        </authorList>
    </citation>
    <scope>NUCLEOTIDE SEQUENCE [LARGE SCALE GENOMIC DNA]</scope>
    <source>
        <strain evidence="3 4">UBC 951</strain>
    </source>
</reference>
<dbReference type="STRING" id="1037660.A0A066WBW1"/>
<keyword evidence="2" id="KW-0472">Membrane</keyword>